<feature type="region of interest" description="Disordered" evidence="9">
    <location>
        <begin position="1"/>
        <end position="34"/>
    </location>
</feature>
<dbReference type="RefSeq" id="XP_014563894.1">
    <property type="nucleotide sequence ID" value="XM_014708408.1"/>
</dbReference>
<dbReference type="AlphaFoldDB" id="A0A0B2ULE6"/>
<evidence type="ECO:0000256" key="3">
    <source>
        <dbReference type="ARBA" id="ARBA00006564"/>
    </source>
</evidence>
<evidence type="ECO:0000313" key="12">
    <source>
        <dbReference type="Proteomes" id="UP000031056"/>
    </source>
</evidence>
<dbReference type="GO" id="GO:0000786">
    <property type="term" value="C:nucleosome"/>
    <property type="evidence" value="ECO:0007669"/>
    <property type="project" value="UniProtKB-KW"/>
</dbReference>
<evidence type="ECO:0000256" key="2">
    <source>
        <dbReference type="ARBA" id="ARBA00004286"/>
    </source>
</evidence>
<dbReference type="Pfam" id="PF02969">
    <property type="entry name" value="TAF"/>
    <property type="match status" value="1"/>
</dbReference>
<keyword evidence="12" id="KW-1185">Reference proteome</keyword>
<evidence type="ECO:0000256" key="6">
    <source>
        <dbReference type="ARBA" id="ARBA00023242"/>
    </source>
</evidence>
<feature type="compositionally biased region" description="Basic residues" evidence="9">
    <location>
        <begin position="10"/>
        <end position="25"/>
    </location>
</feature>
<dbReference type="OrthoDB" id="2532770at2759"/>
<dbReference type="GeneID" id="26261484"/>
<gene>
    <name evidence="11" type="ORF">M896_040450</name>
</gene>
<dbReference type="FunCoup" id="A0A0B2ULE6">
    <property type="interactions" value="150"/>
</dbReference>
<dbReference type="InterPro" id="IPR004823">
    <property type="entry name" value="TAF_TATA-bd_Histone-like_dom"/>
</dbReference>
<evidence type="ECO:0000256" key="8">
    <source>
        <dbReference type="RuleBase" id="RU000528"/>
    </source>
</evidence>
<evidence type="ECO:0000256" key="7">
    <source>
        <dbReference type="ARBA" id="ARBA00023269"/>
    </source>
</evidence>
<dbReference type="InterPro" id="IPR009072">
    <property type="entry name" value="Histone-fold"/>
</dbReference>
<comment type="caution">
    <text evidence="11">The sequence shown here is derived from an EMBL/GenBank/DDBJ whole genome shotgun (WGS) entry which is preliminary data.</text>
</comment>
<comment type="similarity">
    <text evidence="3 8">Belongs to the histone H4 family.</text>
</comment>
<dbReference type="VEuPathDB" id="MicrosporidiaDB:M896_040450"/>
<feature type="domain" description="TATA box binding protein associated factor (TAF) histone-like fold" evidence="10">
    <location>
        <begin position="32"/>
        <end position="94"/>
    </location>
</feature>
<comment type="function">
    <text evidence="8">Core component of nucleosome. Nucleosomes wrap and compact DNA into chromatin, limiting DNA accessibility to the cellular machineries which require DNA as a template. Histones thereby play a central role in transcription regulation, DNA repair, DNA replication and chromosomal stability. DNA accessibility is regulated via a complex set of post-translational modifications of histones, also called histone code, and nucleosome remodeling.</text>
</comment>
<keyword evidence="7 8" id="KW-0544">Nucleosome core</keyword>
<dbReference type="HOGENOM" id="CLU_109117_2_3_1"/>
<keyword evidence="6 8" id="KW-0539">Nucleus</keyword>
<dbReference type="GO" id="GO:0046982">
    <property type="term" value="F:protein heterodimerization activity"/>
    <property type="evidence" value="ECO:0007669"/>
    <property type="project" value="InterPro"/>
</dbReference>
<keyword evidence="5 8" id="KW-0238">DNA-binding</keyword>
<dbReference type="EMBL" id="JOKQ01000004">
    <property type="protein sequence ID" value="KHN69852.1"/>
    <property type="molecule type" value="Genomic_DNA"/>
</dbReference>
<comment type="subunit">
    <text evidence="8">The nucleosome is a histone octamer containing two molecules each of H2A, H2B, H3 and H4 assembled in one H3-H4 heterotetramer and two H2A-H2B heterodimers. The octamer wraps approximately 147 bp of DNA.</text>
</comment>
<name>A0A0B2ULE6_9MICR</name>
<accession>A0A0B2ULE6</accession>
<dbReference type="PANTHER" id="PTHR10484">
    <property type="entry name" value="HISTONE H4"/>
    <property type="match status" value="1"/>
</dbReference>
<reference evidence="11 12" key="1">
    <citation type="journal article" date="2014" name="MBio">
        <title>The Ordospora colligata genome; evolution of extreme reduction in microsporidia and host-to-parasite horizontal gene transfer.</title>
        <authorList>
            <person name="Pombert J.-F."/>
            <person name="Haag K.L."/>
            <person name="Beidas S."/>
            <person name="Ebert D."/>
            <person name="Keeling P.J."/>
        </authorList>
    </citation>
    <scope>NUCLEOTIDE SEQUENCE [LARGE SCALE GENOMIC DNA]</scope>
    <source>
        <strain evidence="11 12">OC4</strain>
    </source>
</reference>
<dbReference type="Gene3D" id="1.10.20.10">
    <property type="entry name" value="Histone, subunit A"/>
    <property type="match status" value="1"/>
</dbReference>
<dbReference type="GO" id="GO:0005634">
    <property type="term" value="C:nucleus"/>
    <property type="evidence" value="ECO:0007669"/>
    <property type="project" value="UniProtKB-SubCell"/>
</dbReference>
<dbReference type="GO" id="GO:0030527">
    <property type="term" value="F:structural constituent of chromatin"/>
    <property type="evidence" value="ECO:0007669"/>
    <property type="project" value="InterPro"/>
</dbReference>
<evidence type="ECO:0000256" key="5">
    <source>
        <dbReference type="ARBA" id="ARBA00023125"/>
    </source>
</evidence>
<evidence type="ECO:0000256" key="1">
    <source>
        <dbReference type="ARBA" id="ARBA00004123"/>
    </source>
</evidence>
<evidence type="ECO:0000256" key="4">
    <source>
        <dbReference type="ARBA" id="ARBA00022454"/>
    </source>
</evidence>
<dbReference type="InterPro" id="IPR001951">
    <property type="entry name" value="Histone_H4"/>
</dbReference>
<protein>
    <recommendedName>
        <fullName evidence="8">Histone H4</fullName>
    </recommendedName>
</protein>
<dbReference type="CDD" id="cd22912">
    <property type="entry name" value="HFD_H4"/>
    <property type="match status" value="1"/>
</dbReference>
<dbReference type="InParanoid" id="A0A0B2ULE6"/>
<dbReference type="PRINTS" id="PR00623">
    <property type="entry name" value="HISTONEH4"/>
</dbReference>
<comment type="subcellular location">
    <subcellularLocation>
        <location evidence="2">Chromosome</location>
    </subcellularLocation>
    <subcellularLocation>
        <location evidence="1">Nucleus</location>
    </subcellularLocation>
</comment>
<dbReference type="GO" id="GO:0003677">
    <property type="term" value="F:DNA binding"/>
    <property type="evidence" value="ECO:0007669"/>
    <property type="project" value="UniProtKB-KW"/>
</dbReference>
<sequence length="103" mass="11233">MNSQSISAKGKSKAAKGIAKRHRKQASAADSISKPAIRRIARRAGVKRVGGGCFKEINNAGRAYIKDVLSIAFVYATHAKRKTITCADILYSLKRMGVKYMGY</sequence>
<dbReference type="Proteomes" id="UP000031056">
    <property type="component" value="Unassembled WGS sequence"/>
</dbReference>
<dbReference type="SUPFAM" id="SSF47113">
    <property type="entry name" value="Histone-fold"/>
    <property type="match status" value="1"/>
</dbReference>
<keyword evidence="4 8" id="KW-0158">Chromosome</keyword>
<dbReference type="SMART" id="SM00417">
    <property type="entry name" value="H4"/>
    <property type="match status" value="1"/>
</dbReference>
<evidence type="ECO:0000256" key="9">
    <source>
        <dbReference type="SAM" id="MobiDB-lite"/>
    </source>
</evidence>
<dbReference type="STRING" id="1354746.A0A0B2ULE6"/>
<proteinExistence type="inferred from homology"/>
<evidence type="ECO:0000313" key="11">
    <source>
        <dbReference type="EMBL" id="KHN69852.1"/>
    </source>
</evidence>
<evidence type="ECO:0000259" key="10">
    <source>
        <dbReference type="Pfam" id="PF02969"/>
    </source>
</evidence>
<organism evidence="11 12">
    <name type="scientific">Ordospora colligata OC4</name>
    <dbReference type="NCBI Taxonomy" id="1354746"/>
    <lineage>
        <taxon>Eukaryota</taxon>
        <taxon>Fungi</taxon>
        <taxon>Fungi incertae sedis</taxon>
        <taxon>Microsporidia</taxon>
        <taxon>Ordosporidae</taxon>
        <taxon>Ordospora</taxon>
    </lineage>
</organism>